<keyword evidence="10 13" id="KW-0865">Zymogen</keyword>
<evidence type="ECO:0000256" key="7">
    <source>
        <dbReference type="ARBA" id="ARBA00022801"/>
    </source>
</evidence>
<evidence type="ECO:0000313" key="15">
    <source>
        <dbReference type="EMBL" id="PVU92627.1"/>
    </source>
</evidence>
<evidence type="ECO:0000256" key="10">
    <source>
        <dbReference type="ARBA" id="ARBA00023145"/>
    </source>
</evidence>
<evidence type="ECO:0000259" key="14">
    <source>
        <dbReference type="Pfam" id="PF07504"/>
    </source>
</evidence>
<evidence type="ECO:0000256" key="8">
    <source>
        <dbReference type="ARBA" id="ARBA00022833"/>
    </source>
</evidence>
<keyword evidence="4 13" id="KW-0645">Protease</keyword>
<gene>
    <name evidence="15" type="ORF">BB561_003717</name>
</gene>
<dbReference type="AlphaFoldDB" id="A0A2T9YJX0"/>
<accession>A0A2T9YJX0</accession>
<keyword evidence="7 13" id="KW-0378">Hydrolase</keyword>
<evidence type="ECO:0000256" key="9">
    <source>
        <dbReference type="ARBA" id="ARBA00023049"/>
    </source>
</evidence>
<keyword evidence="5 12" id="KW-0479">Metal-binding</keyword>
<dbReference type="GO" id="GO:0004222">
    <property type="term" value="F:metalloendopeptidase activity"/>
    <property type="evidence" value="ECO:0007669"/>
    <property type="project" value="InterPro"/>
</dbReference>
<keyword evidence="16" id="KW-1185">Reference proteome</keyword>
<dbReference type="PANTHER" id="PTHR33478:SF1">
    <property type="entry name" value="EXTRACELLULAR METALLOPROTEINASE MEP"/>
    <property type="match status" value="1"/>
</dbReference>
<comment type="similarity">
    <text evidence="2 13">Belongs to the peptidase M36 family.</text>
</comment>
<feature type="binding site" evidence="12">
    <location>
        <position position="492"/>
    </location>
    <ligand>
        <name>Zn(2+)</name>
        <dbReference type="ChEBI" id="CHEBI:29105"/>
        <note>catalytic</note>
    </ligand>
</feature>
<dbReference type="Gene3D" id="1.10.390.10">
    <property type="entry name" value="Neutral Protease Domain 2"/>
    <property type="match status" value="1"/>
</dbReference>
<keyword evidence="9 13" id="KW-0482">Metalloprotease</keyword>
<dbReference type="CDD" id="cd09596">
    <property type="entry name" value="M36"/>
    <property type="match status" value="1"/>
</dbReference>
<reference evidence="15 16" key="1">
    <citation type="journal article" date="2018" name="MBio">
        <title>Comparative Genomics Reveals the Core Gene Toolbox for the Fungus-Insect Symbiosis.</title>
        <authorList>
            <person name="Wang Y."/>
            <person name="Stata M."/>
            <person name="Wang W."/>
            <person name="Stajich J.E."/>
            <person name="White M.M."/>
            <person name="Moncalvo J.M."/>
        </authorList>
    </citation>
    <scope>NUCLEOTIDE SEQUENCE [LARGE SCALE GENOMIC DNA]</scope>
    <source>
        <strain evidence="15 16">SWE-8-4</strain>
    </source>
</reference>
<evidence type="ECO:0000256" key="6">
    <source>
        <dbReference type="ARBA" id="ARBA00022729"/>
    </source>
</evidence>
<keyword evidence="6 13" id="KW-0732">Signal</keyword>
<evidence type="ECO:0000256" key="2">
    <source>
        <dbReference type="ARBA" id="ARBA00006006"/>
    </source>
</evidence>
<dbReference type="EMBL" id="MBFR01000155">
    <property type="protein sequence ID" value="PVU92627.1"/>
    <property type="molecule type" value="Genomic_DNA"/>
</dbReference>
<feature type="binding site" evidence="12">
    <location>
        <position position="488"/>
    </location>
    <ligand>
        <name>Zn(2+)</name>
        <dbReference type="ChEBI" id="CHEBI:29105"/>
        <note>catalytic</note>
    </ligand>
</feature>
<dbReference type="Pfam" id="PF02128">
    <property type="entry name" value="Peptidase_M36"/>
    <property type="match status" value="1"/>
</dbReference>
<organism evidence="15 16">
    <name type="scientific">Smittium simulii</name>
    <dbReference type="NCBI Taxonomy" id="133385"/>
    <lineage>
        <taxon>Eukaryota</taxon>
        <taxon>Fungi</taxon>
        <taxon>Fungi incertae sedis</taxon>
        <taxon>Zoopagomycota</taxon>
        <taxon>Kickxellomycotina</taxon>
        <taxon>Harpellomycetes</taxon>
        <taxon>Harpellales</taxon>
        <taxon>Legeriomycetaceae</taxon>
        <taxon>Smittium</taxon>
    </lineage>
</organism>
<evidence type="ECO:0000256" key="11">
    <source>
        <dbReference type="PIRSR" id="PIRSR601842-1"/>
    </source>
</evidence>
<evidence type="ECO:0000256" key="1">
    <source>
        <dbReference type="ARBA" id="ARBA00004613"/>
    </source>
</evidence>
<dbReference type="EC" id="3.4.24.-" evidence="13"/>
<name>A0A2T9YJX0_9FUNG</name>
<dbReference type="InterPro" id="IPR050371">
    <property type="entry name" value="Fungal_virulence_M36"/>
</dbReference>
<dbReference type="Proteomes" id="UP000245383">
    <property type="component" value="Unassembled WGS sequence"/>
</dbReference>
<evidence type="ECO:0000256" key="12">
    <source>
        <dbReference type="PIRSR" id="PIRSR601842-2"/>
    </source>
</evidence>
<sequence>MNAFIFTIFLTIVAFAVSHAAIIDNKDKSFDSTQYKFIDTFGPNLYKQRRFFDYTDKSLQRNISYRSNYNVSDIKDAKNVAFEHIFTTLGYTANDYVVKNAYQTSHNGITHIYMKQVVKGLEISNGDLNINIDKFGNVISGSSTFYKSPSNVTLNFSGNNHIQKNKLIHAWAAKNINKPSGFVDLYTDKISRNARKSQIEFDFITLKQAVDILSKHLGQDIRTDINRFANHQSNDGYKDTHFNNNGTSNHYFEDGIIRVKPTFMHLESGDIEPVWNLLVKQKTDVWDVFVSAVNGDIVSILSWTSNASYRVYPFGNSNPSVTQRNLVVDPQNLIASPIGWHAPDDSLFPKTTIGNNVFVQRYTADQTPDKMYRPVSENLTFDYPINLEQTPDTYTDATLTHIFYTLNMMHDLMYQYGFNEIAGNFQQNNHNQGGLGSDPLIVYAQDSRVETVGAFIGAPDGSAPVMMLGLIAGNPIKDVALDNDVIVHEFTHGVCGRLVGGANTNNCLTDPDTRGLDEGWADFVAVIVRIAQGDNRNTVFYPAEFLFGQNNRKFPYTTDIGINTATFDYLNKKEYQDQHSKGVVWATILYEMLWDLIDQDGFSPDLMAHNTNFGNVIALQIVIDAMKLSQCNPTFIGARDDILTAYTTLTGKENACDIWGAFARRGLGDGAKKLDNPKAEEKVYIESKVVPASKFLSRKL</sequence>
<dbReference type="GO" id="GO:0006508">
    <property type="term" value="P:proteolysis"/>
    <property type="evidence" value="ECO:0007669"/>
    <property type="project" value="UniProtKB-KW"/>
</dbReference>
<comment type="caution">
    <text evidence="15">The sequence shown here is derived from an EMBL/GenBank/DDBJ whole genome shotgun (WGS) entry which is preliminary data.</text>
</comment>
<dbReference type="Gene3D" id="3.10.170.10">
    <property type="match status" value="1"/>
</dbReference>
<feature type="chain" id="PRO_5015370265" description="Extracellular metalloproteinase" evidence="13">
    <location>
        <begin position="21"/>
        <end position="700"/>
    </location>
</feature>
<feature type="active site" evidence="11">
    <location>
        <position position="489"/>
    </location>
</feature>
<dbReference type="InterPro" id="IPR027268">
    <property type="entry name" value="Peptidase_M4/M1_CTD_sf"/>
</dbReference>
<keyword evidence="8 12" id="KW-0862">Zinc</keyword>
<dbReference type="SUPFAM" id="SSF55486">
    <property type="entry name" value="Metalloproteases ('zincins'), catalytic domain"/>
    <property type="match status" value="1"/>
</dbReference>
<dbReference type="Pfam" id="PF07504">
    <property type="entry name" value="FTP"/>
    <property type="match status" value="1"/>
</dbReference>
<evidence type="ECO:0000256" key="4">
    <source>
        <dbReference type="ARBA" id="ARBA00022670"/>
    </source>
</evidence>
<evidence type="ECO:0000256" key="5">
    <source>
        <dbReference type="ARBA" id="ARBA00022723"/>
    </source>
</evidence>
<dbReference type="InterPro" id="IPR001842">
    <property type="entry name" value="Peptidase_M36"/>
</dbReference>
<protein>
    <recommendedName>
        <fullName evidence="13">Extracellular metalloproteinase</fullName>
        <ecNumber evidence="13">3.4.24.-</ecNumber>
    </recommendedName>
    <alternativeName>
        <fullName evidence="13">Fungalysin</fullName>
    </alternativeName>
</protein>
<feature type="binding site" evidence="12">
    <location>
        <position position="518"/>
    </location>
    <ligand>
        <name>Zn(2+)</name>
        <dbReference type="ChEBI" id="CHEBI:29105"/>
        <note>catalytic</note>
    </ligand>
</feature>
<comment type="cofactor">
    <cofactor evidence="12">
        <name>Zn(2+)</name>
        <dbReference type="ChEBI" id="CHEBI:29105"/>
    </cofactor>
    <text evidence="12">Binds 1 zinc ion per subunit.</text>
</comment>
<comment type="subcellular location">
    <subcellularLocation>
        <location evidence="1 13">Secreted</location>
    </subcellularLocation>
</comment>
<feature type="signal peptide" evidence="13">
    <location>
        <begin position="1"/>
        <end position="20"/>
    </location>
</feature>
<dbReference type="OrthoDB" id="3227768at2759"/>
<dbReference type="GO" id="GO:0008270">
    <property type="term" value="F:zinc ion binding"/>
    <property type="evidence" value="ECO:0007669"/>
    <property type="project" value="InterPro"/>
</dbReference>
<dbReference type="InterPro" id="IPR011096">
    <property type="entry name" value="FTP_domain"/>
</dbReference>
<evidence type="ECO:0000256" key="13">
    <source>
        <dbReference type="RuleBase" id="RU364017"/>
    </source>
</evidence>
<dbReference type="PANTHER" id="PTHR33478">
    <property type="entry name" value="EXTRACELLULAR METALLOPROTEINASE MEP"/>
    <property type="match status" value="1"/>
</dbReference>
<feature type="domain" description="FTP" evidence="14">
    <location>
        <begin position="95"/>
        <end position="142"/>
    </location>
</feature>
<proteinExistence type="inferred from homology"/>
<dbReference type="GO" id="GO:0005615">
    <property type="term" value="C:extracellular space"/>
    <property type="evidence" value="ECO:0007669"/>
    <property type="project" value="InterPro"/>
</dbReference>
<evidence type="ECO:0000313" key="16">
    <source>
        <dbReference type="Proteomes" id="UP000245383"/>
    </source>
</evidence>
<keyword evidence="3 13" id="KW-0964">Secreted</keyword>
<evidence type="ECO:0000256" key="3">
    <source>
        <dbReference type="ARBA" id="ARBA00022525"/>
    </source>
</evidence>